<dbReference type="CDD" id="cd03390">
    <property type="entry name" value="PAP2_containing_1_like"/>
    <property type="match status" value="1"/>
</dbReference>
<feature type="transmembrane region" description="Helical" evidence="7">
    <location>
        <begin position="234"/>
        <end position="251"/>
    </location>
</feature>
<dbReference type="GO" id="GO:0016020">
    <property type="term" value="C:membrane"/>
    <property type="evidence" value="ECO:0007669"/>
    <property type="project" value="UniProtKB-SubCell"/>
</dbReference>
<dbReference type="GO" id="GO:0008195">
    <property type="term" value="F:phosphatidate phosphatase activity"/>
    <property type="evidence" value="ECO:0007669"/>
    <property type="project" value="TreeGrafter"/>
</dbReference>
<feature type="compositionally biased region" description="Pro residues" evidence="6">
    <location>
        <begin position="453"/>
        <end position="469"/>
    </location>
</feature>
<dbReference type="InterPro" id="IPR043216">
    <property type="entry name" value="PAP-like"/>
</dbReference>
<comment type="similarity">
    <text evidence="2">Belongs to the PA-phosphatase related phosphoesterase family.</text>
</comment>
<feature type="compositionally biased region" description="Gly residues" evidence="6">
    <location>
        <begin position="402"/>
        <end position="411"/>
    </location>
</feature>
<dbReference type="EMBL" id="JAJGCB010000006">
    <property type="protein sequence ID" value="KAJ8992241.1"/>
    <property type="molecule type" value="Genomic_DNA"/>
</dbReference>
<keyword evidence="3 7" id="KW-0812">Transmembrane</keyword>
<evidence type="ECO:0000256" key="4">
    <source>
        <dbReference type="ARBA" id="ARBA00022989"/>
    </source>
</evidence>
<gene>
    <name evidence="9" type="ORF">HRR80_004132</name>
</gene>
<feature type="compositionally biased region" description="Low complexity" evidence="6">
    <location>
        <begin position="501"/>
        <end position="519"/>
    </location>
</feature>
<evidence type="ECO:0000313" key="9">
    <source>
        <dbReference type="EMBL" id="KAJ8992241.1"/>
    </source>
</evidence>
<feature type="region of interest" description="Disordered" evidence="6">
    <location>
        <begin position="497"/>
        <end position="584"/>
    </location>
</feature>
<comment type="caution">
    <text evidence="9">The sequence shown here is derived from an EMBL/GenBank/DDBJ whole genome shotgun (WGS) entry which is preliminary data.</text>
</comment>
<evidence type="ECO:0000259" key="8">
    <source>
        <dbReference type="SMART" id="SM00014"/>
    </source>
</evidence>
<keyword evidence="4 7" id="KW-1133">Transmembrane helix</keyword>
<dbReference type="InterPro" id="IPR036938">
    <property type="entry name" value="PAP2/HPO_sf"/>
</dbReference>
<name>A0AAN6EV66_EXODE</name>
<feature type="transmembrane region" description="Helical" evidence="7">
    <location>
        <begin position="82"/>
        <end position="108"/>
    </location>
</feature>
<keyword evidence="5 7" id="KW-0472">Membrane</keyword>
<dbReference type="Proteomes" id="UP001161757">
    <property type="component" value="Unassembled WGS sequence"/>
</dbReference>
<dbReference type="Pfam" id="PF01569">
    <property type="entry name" value="PAP2"/>
    <property type="match status" value="1"/>
</dbReference>
<comment type="subcellular location">
    <subcellularLocation>
        <location evidence="1">Membrane</location>
        <topology evidence="1">Multi-pass membrane protein</topology>
    </subcellularLocation>
</comment>
<dbReference type="PANTHER" id="PTHR10165:SF158">
    <property type="entry name" value="PAP2 DOMAIN PROTEIN (AFU_ORTHOLOGUE AFUA_4G08970)"/>
    <property type="match status" value="1"/>
</dbReference>
<evidence type="ECO:0000256" key="5">
    <source>
        <dbReference type="ARBA" id="ARBA00023136"/>
    </source>
</evidence>
<evidence type="ECO:0000313" key="10">
    <source>
        <dbReference type="Proteomes" id="UP001161757"/>
    </source>
</evidence>
<feature type="compositionally biased region" description="Acidic residues" evidence="6">
    <location>
        <begin position="557"/>
        <end position="569"/>
    </location>
</feature>
<dbReference type="GO" id="GO:0006644">
    <property type="term" value="P:phospholipid metabolic process"/>
    <property type="evidence" value="ECO:0007669"/>
    <property type="project" value="InterPro"/>
</dbReference>
<feature type="transmembrane region" description="Helical" evidence="7">
    <location>
        <begin position="32"/>
        <end position="52"/>
    </location>
</feature>
<dbReference type="AlphaFoldDB" id="A0AAN6EV66"/>
<evidence type="ECO:0000256" key="3">
    <source>
        <dbReference type="ARBA" id="ARBA00022692"/>
    </source>
</evidence>
<dbReference type="SMART" id="SM00014">
    <property type="entry name" value="acidPPc"/>
    <property type="match status" value="1"/>
</dbReference>
<feature type="region of interest" description="Disordered" evidence="6">
    <location>
        <begin position="330"/>
        <end position="382"/>
    </location>
</feature>
<dbReference type="GO" id="GO:0046839">
    <property type="term" value="P:phospholipid dephosphorylation"/>
    <property type="evidence" value="ECO:0007669"/>
    <property type="project" value="TreeGrafter"/>
</dbReference>
<accession>A0AAN6EV66</accession>
<evidence type="ECO:0000256" key="1">
    <source>
        <dbReference type="ARBA" id="ARBA00004141"/>
    </source>
</evidence>
<sequence length="584" mass="64481">MMDWLNRHLHFASLSTGTGTARNKRKIPTKALFSYVVDYLIIIILAIIYAALDKLVTPFSQHFSLNNISIQYPYAVHERIPIHIALVLSGAFPAAVILIYTLFIDGLFSHHHQRARSRFNRYTFTDRLWELNCGWLGLLLAQGAAFVITGTLKNLCGKPRPDLIDRCQPQTGAADGVPYGLVTKAICTQQDEAIMQDGFRSFPSGHSSSSFAGLFFLSLYLAAKLHVLDHRGEVWRTVIVLIPTLAASCIAMSRIMDARHHPFDVLFGSALGILCAWGAYRQYFPPVSHVWEKGRAYPIRSWGMPIRRPVPGRVLVDARTLEVLDDRVTEGEDGYDTNTDAFEQRSLPPSGYGLESTATATATASQRLRPTRRQRDGPLEVRDMDNLDVDIDMGVDMEMGYLGGNGGGGGRHIPAGGTSYLQQQQQLSQQQQQRREQYRPKYPRVRPGARVPVPGPIPGPVPVPGPAPGPTITDVADTTNNTTTTNTNTNAFREQLEQNQRTRGAPATAAASSSTTRTTDIGPRTYGHGSAQQALDVRNYNGQPHPHEHGALAQREIDDEEDVEMDDDDTRPLHSASARAQLEA</sequence>
<dbReference type="SUPFAM" id="SSF48317">
    <property type="entry name" value="Acid phosphatase/Vanadium-dependent haloperoxidase"/>
    <property type="match status" value="1"/>
</dbReference>
<dbReference type="PANTHER" id="PTHR10165">
    <property type="entry name" value="LIPID PHOSPHATE PHOSPHATASE"/>
    <property type="match status" value="1"/>
</dbReference>
<feature type="transmembrane region" description="Helical" evidence="7">
    <location>
        <begin position="210"/>
        <end position="228"/>
    </location>
</feature>
<protein>
    <recommendedName>
        <fullName evidence="8">Phosphatidic acid phosphatase type 2/haloperoxidase domain-containing protein</fullName>
    </recommendedName>
</protein>
<evidence type="ECO:0000256" key="2">
    <source>
        <dbReference type="ARBA" id="ARBA00008816"/>
    </source>
</evidence>
<dbReference type="Gene3D" id="1.20.144.10">
    <property type="entry name" value="Phosphatidic acid phosphatase type 2/haloperoxidase"/>
    <property type="match status" value="1"/>
</dbReference>
<feature type="compositionally biased region" description="Basic and acidic residues" evidence="6">
    <location>
        <begin position="373"/>
        <end position="382"/>
    </location>
</feature>
<reference evidence="9" key="1">
    <citation type="submission" date="2023-01" db="EMBL/GenBank/DDBJ databases">
        <title>Exophiala dermititidis isolated from Cystic Fibrosis Patient.</title>
        <authorList>
            <person name="Kurbessoian T."/>
            <person name="Crocker A."/>
            <person name="Murante D."/>
            <person name="Hogan D.A."/>
            <person name="Stajich J.E."/>
        </authorList>
    </citation>
    <scope>NUCLEOTIDE SEQUENCE</scope>
    <source>
        <strain evidence="9">Ex8</strain>
    </source>
</reference>
<proteinExistence type="inferred from homology"/>
<feature type="compositionally biased region" description="Low complexity" evidence="6">
    <location>
        <begin position="412"/>
        <end position="432"/>
    </location>
</feature>
<organism evidence="9 10">
    <name type="scientific">Exophiala dermatitidis</name>
    <name type="common">Black yeast-like fungus</name>
    <name type="synonym">Wangiella dermatitidis</name>
    <dbReference type="NCBI Taxonomy" id="5970"/>
    <lineage>
        <taxon>Eukaryota</taxon>
        <taxon>Fungi</taxon>
        <taxon>Dikarya</taxon>
        <taxon>Ascomycota</taxon>
        <taxon>Pezizomycotina</taxon>
        <taxon>Eurotiomycetes</taxon>
        <taxon>Chaetothyriomycetidae</taxon>
        <taxon>Chaetothyriales</taxon>
        <taxon>Herpotrichiellaceae</taxon>
        <taxon>Exophiala</taxon>
    </lineage>
</organism>
<evidence type="ECO:0000256" key="7">
    <source>
        <dbReference type="SAM" id="Phobius"/>
    </source>
</evidence>
<feature type="region of interest" description="Disordered" evidence="6">
    <location>
        <begin position="402"/>
        <end position="470"/>
    </location>
</feature>
<feature type="domain" description="Phosphatidic acid phosphatase type 2/haloperoxidase" evidence="8">
    <location>
        <begin position="135"/>
        <end position="280"/>
    </location>
</feature>
<dbReference type="InterPro" id="IPR000326">
    <property type="entry name" value="PAP2/HPO"/>
</dbReference>
<evidence type="ECO:0000256" key="6">
    <source>
        <dbReference type="SAM" id="MobiDB-lite"/>
    </source>
</evidence>